<keyword evidence="3" id="KW-0378">Hydrolase</keyword>
<reference evidence="3 4" key="1">
    <citation type="submission" date="2018-06" db="EMBL/GenBank/DDBJ databases">
        <title>Genomic Encyclopedia of Type Strains, Phase I: the one thousand microbial genomes (KMG-I) project.</title>
        <authorList>
            <person name="Kyrpides N."/>
        </authorList>
    </citation>
    <scope>NUCLEOTIDE SEQUENCE [LARGE SCALE GENOMIC DNA]</scope>
    <source>
        <strain evidence="3 4">DSM 19573</strain>
    </source>
</reference>
<protein>
    <submittedName>
        <fullName evidence="3">Transglutaminase/protease-like cytokinesis protein 3</fullName>
    </submittedName>
</protein>
<dbReference type="InterPro" id="IPR012854">
    <property type="entry name" value="Cu_amine_oxidase-like_N"/>
</dbReference>
<keyword evidence="4" id="KW-1185">Reference proteome</keyword>
<dbReference type="OrthoDB" id="9772024at2"/>
<evidence type="ECO:0000313" key="3">
    <source>
        <dbReference type="EMBL" id="PYG88234.1"/>
    </source>
</evidence>
<sequence>MKKFIIALIIALSFTNVLSAAVFAAQPQISVVVNEEKLDFPDAQPFVDVNGRTQTPAKYIGEALGASVTWNGRTKKAVFTFGDTELVLYIGKSSYEIDGKIKQMDTTAVIKDGRTFVPAKYIAEAFGADVEWDGGTKTVYVSRTLTSQLEEGKDIEDGTVVNNQTELIEVISAAALTLQPSMNIKCNNYKSSDYDLDALLDSDLGIFGARYISINWSEILDVADMTLNITYSQVHKIQQSMTSTLASDRLSSEDIEVKDKMEEIVSEVIADEMTDYEKELAIHDYLVANYKYDYENYKSDTLPDESYTPYGLLIKGTGVCQAYAEAMKLLLNRVGVECEVVIGKSREEAHGWNIVKLDDEYYMVDVTWDDPTPDEEGYISYGYFNVTSGQLEEDHSWDTDKWPVATGTKYNYFVYNNLVVNNYMEFRKLVEKSISEGKKDIVMYIYGYNKGAFDLNFIFNFNSNSFMCTDTNEINTVFRIILH</sequence>
<evidence type="ECO:0000256" key="1">
    <source>
        <dbReference type="SAM" id="SignalP"/>
    </source>
</evidence>
<feature type="signal peptide" evidence="1">
    <location>
        <begin position="1"/>
        <end position="20"/>
    </location>
</feature>
<keyword evidence="3" id="KW-0645">Protease</keyword>
<dbReference type="InterPro" id="IPR002931">
    <property type="entry name" value="Transglutaminase-like"/>
</dbReference>
<evidence type="ECO:0000313" key="4">
    <source>
        <dbReference type="Proteomes" id="UP000248132"/>
    </source>
</evidence>
<gene>
    <name evidence="3" type="ORF">LY28_01574</name>
</gene>
<keyword evidence="1" id="KW-0732">Signal</keyword>
<dbReference type="AlphaFoldDB" id="A0A318Y7V4"/>
<dbReference type="EMBL" id="QKMR01000007">
    <property type="protein sequence ID" value="PYG88234.1"/>
    <property type="molecule type" value="Genomic_DNA"/>
</dbReference>
<name>A0A318Y7V4_9FIRM</name>
<dbReference type="Proteomes" id="UP000248132">
    <property type="component" value="Unassembled WGS sequence"/>
</dbReference>
<dbReference type="GO" id="GO:0006508">
    <property type="term" value="P:proteolysis"/>
    <property type="evidence" value="ECO:0007669"/>
    <property type="project" value="UniProtKB-KW"/>
</dbReference>
<dbReference type="InterPro" id="IPR036582">
    <property type="entry name" value="Mao_N_sf"/>
</dbReference>
<dbReference type="SUPFAM" id="SSF54001">
    <property type="entry name" value="Cysteine proteinases"/>
    <property type="match status" value="1"/>
</dbReference>
<feature type="chain" id="PRO_5016315015" evidence="1">
    <location>
        <begin position="21"/>
        <end position="483"/>
    </location>
</feature>
<dbReference type="PANTHER" id="PTHR46333:SF2">
    <property type="entry name" value="CYTOKINESIS PROTEIN 3"/>
    <property type="match status" value="1"/>
</dbReference>
<dbReference type="Gene3D" id="3.30.457.10">
    <property type="entry name" value="Copper amine oxidase-like, N-terminal domain"/>
    <property type="match status" value="1"/>
</dbReference>
<dbReference type="GO" id="GO:0005737">
    <property type="term" value="C:cytoplasm"/>
    <property type="evidence" value="ECO:0007669"/>
    <property type="project" value="TreeGrafter"/>
</dbReference>
<evidence type="ECO:0000259" key="2">
    <source>
        <dbReference type="SMART" id="SM00460"/>
    </source>
</evidence>
<proteinExistence type="predicted"/>
<dbReference type="Pfam" id="PF07833">
    <property type="entry name" value="Cu_amine_oxidN1"/>
    <property type="match status" value="1"/>
</dbReference>
<feature type="domain" description="Transglutaminase-like" evidence="2">
    <location>
        <begin position="312"/>
        <end position="368"/>
    </location>
</feature>
<organism evidence="3 4">
    <name type="scientific">Ruminiclostridium sufflavum DSM 19573</name>
    <dbReference type="NCBI Taxonomy" id="1121337"/>
    <lineage>
        <taxon>Bacteria</taxon>
        <taxon>Bacillati</taxon>
        <taxon>Bacillota</taxon>
        <taxon>Clostridia</taxon>
        <taxon>Eubacteriales</taxon>
        <taxon>Oscillospiraceae</taxon>
        <taxon>Ruminiclostridium</taxon>
    </lineage>
</organism>
<dbReference type="GO" id="GO:0008233">
    <property type="term" value="F:peptidase activity"/>
    <property type="evidence" value="ECO:0007669"/>
    <property type="project" value="UniProtKB-KW"/>
</dbReference>
<dbReference type="Pfam" id="PF01841">
    <property type="entry name" value="Transglut_core"/>
    <property type="match status" value="1"/>
</dbReference>
<dbReference type="RefSeq" id="WP_110461614.1">
    <property type="nucleotide sequence ID" value="NZ_QKMR01000007.1"/>
</dbReference>
<comment type="caution">
    <text evidence="3">The sequence shown here is derived from an EMBL/GenBank/DDBJ whole genome shotgun (WGS) entry which is preliminary data.</text>
</comment>
<dbReference type="PANTHER" id="PTHR46333">
    <property type="entry name" value="CYTOKINESIS PROTEIN 3"/>
    <property type="match status" value="1"/>
</dbReference>
<dbReference type="SMART" id="SM00460">
    <property type="entry name" value="TGc"/>
    <property type="match status" value="1"/>
</dbReference>
<dbReference type="Gene3D" id="3.10.620.30">
    <property type="match status" value="1"/>
</dbReference>
<dbReference type="InterPro" id="IPR052557">
    <property type="entry name" value="CAP/Cytokinesis_protein"/>
</dbReference>
<accession>A0A318Y7V4</accession>
<dbReference type="SUPFAM" id="SSF55383">
    <property type="entry name" value="Copper amine oxidase, domain N"/>
    <property type="match status" value="1"/>
</dbReference>
<dbReference type="InterPro" id="IPR038765">
    <property type="entry name" value="Papain-like_cys_pep_sf"/>
</dbReference>